<feature type="chain" id="PRO_5022983345" evidence="1">
    <location>
        <begin position="25"/>
        <end position="151"/>
    </location>
</feature>
<evidence type="ECO:0000256" key="1">
    <source>
        <dbReference type="SAM" id="SignalP"/>
    </source>
</evidence>
<feature type="signal peptide" evidence="1">
    <location>
        <begin position="1"/>
        <end position="24"/>
    </location>
</feature>
<protein>
    <submittedName>
        <fullName evidence="2">Uncharacterized protein</fullName>
    </submittedName>
</protein>
<proteinExistence type="predicted"/>
<comment type="caution">
    <text evidence="2">The sequence shown here is derived from an EMBL/GenBank/DDBJ whole genome shotgun (WGS) entry which is preliminary data.</text>
</comment>
<dbReference type="OrthoDB" id="9968229at2"/>
<evidence type="ECO:0000313" key="3">
    <source>
        <dbReference type="Proteomes" id="UP000321580"/>
    </source>
</evidence>
<organism evidence="2 3">
    <name type="scientific">Phaeodactylibacter luteus</name>
    <dbReference type="NCBI Taxonomy" id="1564516"/>
    <lineage>
        <taxon>Bacteria</taxon>
        <taxon>Pseudomonadati</taxon>
        <taxon>Bacteroidota</taxon>
        <taxon>Saprospiria</taxon>
        <taxon>Saprospirales</taxon>
        <taxon>Haliscomenobacteraceae</taxon>
        <taxon>Phaeodactylibacter</taxon>
    </lineage>
</organism>
<dbReference type="RefSeq" id="WP_147166250.1">
    <property type="nucleotide sequence ID" value="NZ_VOOR01000006.1"/>
</dbReference>
<name>A0A5C6S0Z1_9BACT</name>
<dbReference type="AlphaFoldDB" id="A0A5C6S0Z1"/>
<accession>A0A5C6S0Z1</accession>
<keyword evidence="3" id="KW-1185">Reference proteome</keyword>
<sequence length="151" mass="16613">MKTLNTLISGLCLIISAYGLSAQAPTASFSLQPSSSAPYLQATPHKIELSGVPLLHALQWMERPIEPCPYTPIALAEIQPGDAYLLGYPENLEPLLSQTVDFVLSCEDCSLSDLQAFGYDFLQGWLLLQQQLQRAPHPIVGVWPAMAWAFR</sequence>
<reference evidence="2 3" key="1">
    <citation type="submission" date="2019-08" db="EMBL/GenBank/DDBJ databases">
        <title>Genome of Phaeodactylibacter luteus.</title>
        <authorList>
            <person name="Bowman J.P."/>
        </authorList>
    </citation>
    <scope>NUCLEOTIDE SEQUENCE [LARGE SCALE GENOMIC DNA]</scope>
    <source>
        <strain evidence="2 3">KCTC 42180</strain>
    </source>
</reference>
<dbReference type="Proteomes" id="UP000321580">
    <property type="component" value="Unassembled WGS sequence"/>
</dbReference>
<dbReference type="EMBL" id="VOOR01000006">
    <property type="protein sequence ID" value="TXB67669.1"/>
    <property type="molecule type" value="Genomic_DNA"/>
</dbReference>
<evidence type="ECO:0000313" key="2">
    <source>
        <dbReference type="EMBL" id="TXB67669.1"/>
    </source>
</evidence>
<gene>
    <name evidence="2" type="ORF">FRY97_04570</name>
</gene>
<keyword evidence="1" id="KW-0732">Signal</keyword>